<dbReference type="OrthoDB" id="3559694at2759"/>
<keyword evidence="1" id="KW-1133">Transmembrane helix</keyword>
<evidence type="ECO:0000313" key="3">
    <source>
        <dbReference type="RefSeq" id="XP_033463274.1"/>
    </source>
</evidence>
<organism evidence="3">
    <name type="scientific">Dissoconium aciculare CBS 342.82</name>
    <dbReference type="NCBI Taxonomy" id="1314786"/>
    <lineage>
        <taxon>Eukaryota</taxon>
        <taxon>Fungi</taxon>
        <taxon>Dikarya</taxon>
        <taxon>Ascomycota</taxon>
        <taxon>Pezizomycotina</taxon>
        <taxon>Dothideomycetes</taxon>
        <taxon>Dothideomycetidae</taxon>
        <taxon>Mycosphaerellales</taxon>
        <taxon>Dissoconiaceae</taxon>
        <taxon>Dissoconium</taxon>
    </lineage>
</organism>
<dbReference type="Proteomes" id="UP000504637">
    <property type="component" value="Unplaced"/>
</dbReference>
<proteinExistence type="predicted"/>
<dbReference type="AlphaFoldDB" id="A0A6J3MED5"/>
<feature type="transmembrane region" description="Helical" evidence="1">
    <location>
        <begin position="6"/>
        <end position="27"/>
    </location>
</feature>
<keyword evidence="1" id="KW-0812">Transmembrane</keyword>
<sequence length="91" mass="10719">SASPDLTTIALLLVVILVSLQILNMLYNSVVFWLRVARRMAFWGGLIGIALWMYARGPDGVAKDVQYWYDTWNREYRYWKEQENSAKFLQQ</sequence>
<dbReference type="InterPro" id="IPR024316">
    <property type="entry name" value="APQ12"/>
</dbReference>
<dbReference type="RefSeq" id="XP_033463274.1">
    <property type="nucleotide sequence ID" value="XM_033600427.1"/>
</dbReference>
<feature type="non-terminal residue" evidence="3">
    <location>
        <position position="91"/>
    </location>
</feature>
<evidence type="ECO:0000256" key="1">
    <source>
        <dbReference type="SAM" id="Phobius"/>
    </source>
</evidence>
<accession>A0A6J3MED5</accession>
<name>A0A6J3MED5_9PEZI</name>
<keyword evidence="2" id="KW-1185">Reference proteome</keyword>
<evidence type="ECO:0000313" key="2">
    <source>
        <dbReference type="Proteomes" id="UP000504637"/>
    </source>
</evidence>
<protein>
    <submittedName>
        <fullName evidence="3">Uncharacterized protein</fullName>
    </submittedName>
</protein>
<reference evidence="3" key="2">
    <citation type="submission" date="2020-04" db="EMBL/GenBank/DDBJ databases">
        <authorList>
            <consortium name="NCBI Genome Project"/>
        </authorList>
    </citation>
    <scope>NUCLEOTIDE SEQUENCE</scope>
    <source>
        <strain evidence="3">CBS 342.82</strain>
    </source>
</reference>
<dbReference type="GeneID" id="54358227"/>
<dbReference type="Pfam" id="PF12716">
    <property type="entry name" value="Apq12"/>
    <property type="match status" value="1"/>
</dbReference>
<reference evidence="3" key="3">
    <citation type="submission" date="2025-08" db="UniProtKB">
        <authorList>
            <consortium name="RefSeq"/>
        </authorList>
    </citation>
    <scope>IDENTIFICATION</scope>
    <source>
        <strain evidence="3">CBS 342.82</strain>
    </source>
</reference>
<keyword evidence="1" id="KW-0472">Membrane</keyword>
<reference evidence="3" key="1">
    <citation type="submission" date="2020-01" db="EMBL/GenBank/DDBJ databases">
        <authorList>
            <consortium name="DOE Joint Genome Institute"/>
            <person name="Haridas S."/>
            <person name="Albert R."/>
            <person name="Binder M."/>
            <person name="Bloem J."/>
            <person name="Labutti K."/>
            <person name="Salamov A."/>
            <person name="Andreopoulos B."/>
            <person name="Baker S.E."/>
            <person name="Barry K."/>
            <person name="Bills G."/>
            <person name="Bluhm B.H."/>
            <person name="Cannon C."/>
            <person name="Castanera R."/>
            <person name="Culley D.E."/>
            <person name="Daum C."/>
            <person name="Ezra D."/>
            <person name="Gonzalez J.B."/>
            <person name="Henrissat B."/>
            <person name="Kuo A."/>
            <person name="Liang C."/>
            <person name="Lipzen A."/>
            <person name="Lutzoni F."/>
            <person name="Magnuson J."/>
            <person name="Mondo S."/>
            <person name="Nolan M."/>
            <person name="Ohm R."/>
            <person name="Pangilinan J."/>
            <person name="Park H.-J."/>
            <person name="Ramirez L."/>
            <person name="Alfaro M."/>
            <person name="Sun H."/>
            <person name="Tritt A."/>
            <person name="Yoshinaga Y."/>
            <person name="Zwiers L.-H."/>
            <person name="Turgeon B.G."/>
            <person name="Goodwin S.B."/>
            <person name="Spatafora J.W."/>
            <person name="Crous P.W."/>
            <person name="Grigoriev I.V."/>
        </authorList>
    </citation>
    <scope>NUCLEOTIDE SEQUENCE</scope>
    <source>
        <strain evidence="3">CBS 342.82</strain>
    </source>
</reference>
<gene>
    <name evidence="3" type="ORF">K489DRAFT_301317</name>
</gene>
<feature type="non-terminal residue" evidence="3">
    <location>
        <position position="1"/>
    </location>
</feature>